<evidence type="ECO:0000259" key="1">
    <source>
        <dbReference type="Pfam" id="PF09995"/>
    </source>
</evidence>
<feature type="non-terminal residue" evidence="2">
    <location>
        <position position="208"/>
    </location>
</feature>
<evidence type="ECO:0000313" key="2">
    <source>
        <dbReference type="EMBL" id="KAF9579605.1"/>
    </source>
</evidence>
<name>A0A9P6FRV9_9FUNG</name>
<reference evidence="2" key="1">
    <citation type="journal article" date="2020" name="Fungal Divers.">
        <title>Resolving the Mortierellaceae phylogeny through synthesis of multi-gene phylogenetics and phylogenomics.</title>
        <authorList>
            <person name="Vandepol N."/>
            <person name="Liber J."/>
            <person name="Desiro A."/>
            <person name="Na H."/>
            <person name="Kennedy M."/>
            <person name="Barry K."/>
            <person name="Grigoriev I.V."/>
            <person name="Miller A.N."/>
            <person name="O'Donnell K."/>
            <person name="Stajich J.E."/>
            <person name="Bonito G."/>
        </authorList>
    </citation>
    <scope>NUCLEOTIDE SEQUENCE</scope>
    <source>
        <strain evidence="2">KOD1015</strain>
    </source>
</reference>
<dbReference type="GO" id="GO:0016491">
    <property type="term" value="F:oxidoreductase activity"/>
    <property type="evidence" value="ECO:0007669"/>
    <property type="project" value="InterPro"/>
</dbReference>
<dbReference type="InterPro" id="IPR018713">
    <property type="entry name" value="MPAB/Lcp_cat_dom"/>
</dbReference>
<dbReference type="PANTHER" id="PTHR37539:SF1">
    <property type="entry name" value="ER-BOUND OXYGENASE MPAB_MPAB'_RUBBER OXYGENASE CATALYTIC DOMAIN-CONTAINING PROTEIN"/>
    <property type="match status" value="1"/>
</dbReference>
<feature type="domain" description="ER-bound oxygenase mpaB/mpaB'/Rubber oxygenase catalytic" evidence="1">
    <location>
        <begin position="16"/>
        <end position="160"/>
    </location>
</feature>
<evidence type="ECO:0000313" key="3">
    <source>
        <dbReference type="Proteomes" id="UP000780801"/>
    </source>
</evidence>
<accession>A0A9P6FRV9</accession>
<gene>
    <name evidence="2" type="ORF">BGW38_004070</name>
</gene>
<dbReference type="Proteomes" id="UP000780801">
    <property type="component" value="Unassembled WGS sequence"/>
</dbReference>
<dbReference type="AlphaFoldDB" id="A0A9P6FRV9"/>
<dbReference type="EMBL" id="JAABOA010002638">
    <property type="protein sequence ID" value="KAF9579605.1"/>
    <property type="molecule type" value="Genomic_DNA"/>
</dbReference>
<dbReference type="OrthoDB" id="6361347at2759"/>
<proteinExistence type="predicted"/>
<protein>
    <recommendedName>
        <fullName evidence="1">ER-bound oxygenase mpaB/mpaB'/Rubber oxygenase catalytic domain-containing protein</fullName>
    </recommendedName>
</protein>
<dbReference type="PANTHER" id="PTHR37539">
    <property type="entry name" value="SECRETED PROTEIN-RELATED"/>
    <property type="match status" value="1"/>
</dbReference>
<comment type="caution">
    <text evidence="2">The sequence shown here is derived from an EMBL/GenBank/DDBJ whole genome shotgun (WGS) entry which is preliminary data.</text>
</comment>
<sequence length="208" mass="23390">MSRVISSTGYAIGPKILDRLVETNQFLFDISYAPENLIPGKGVGWKAILHVRRLHSQVRTRLHRLGKAHPKYYDIEKLGVAINQEDMLMTLVSLSSLIWDIMERRLGVTMSTQEKEGYLHLWRYTGYLMGASEETLALMATTQKADATLESLKMHLVHHNTTTGKSTATMVRNLAAKPIISRPIETIGGILDPFTSHMALIECVTTRE</sequence>
<dbReference type="Pfam" id="PF09995">
    <property type="entry name" value="MPAB_Lcp_cat"/>
    <property type="match status" value="1"/>
</dbReference>
<keyword evidence="3" id="KW-1185">Reference proteome</keyword>
<organism evidence="2 3">
    <name type="scientific">Lunasporangiospora selenospora</name>
    <dbReference type="NCBI Taxonomy" id="979761"/>
    <lineage>
        <taxon>Eukaryota</taxon>
        <taxon>Fungi</taxon>
        <taxon>Fungi incertae sedis</taxon>
        <taxon>Mucoromycota</taxon>
        <taxon>Mortierellomycotina</taxon>
        <taxon>Mortierellomycetes</taxon>
        <taxon>Mortierellales</taxon>
        <taxon>Mortierellaceae</taxon>
        <taxon>Lunasporangiospora</taxon>
    </lineage>
</organism>
<dbReference type="InterPro" id="IPR037473">
    <property type="entry name" value="Lcp-like"/>
</dbReference>